<accession>A0ABS7I435</accession>
<protein>
    <recommendedName>
        <fullName evidence="3">Lipoprotein</fullName>
    </recommendedName>
</protein>
<name>A0ABS7I435_9HYPH</name>
<comment type="caution">
    <text evidence="1">The sequence shown here is derived from an EMBL/GenBank/DDBJ whole genome shotgun (WGS) entry which is preliminary data.</text>
</comment>
<dbReference type="Proteomes" id="UP000746918">
    <property type="component" value="Unassembled WGS sequence"/>
</dbReference>
<gene>
    <name evidence="1" type="ORF">K3248_02650</name>
</gene>
<sequence>MKKHEIKIFSIGILSMCCILCGCGLSAPTYGTDKPVSLQFFEDIANMTSLTPTNNSNQLVLKSRPQLVIPSAGARAVLPLPQQQERSVEKTTKLKQYLSEEKASAGIAGSKSIAQLKAKQRQEYLRLRRERVGNTHYRRYLTEPPLSYRQPAKTAPAGR</sequence>
<evidence type="ECO:0008006" key="3">
    <source>
        <dbReference type="Google" id="ProtNLM"/>
    </source>
</evidence>
<dbReference type="EMBL" id="JAIFRO010000002">
    <property type="protein sequence ID" value="MBX4335506.1"/>
    <property type="molecule type" value="Genomic_DNA"/>
</dbReference>
<dbReference type="RefSeq" id="WP_220716812.1">
    <property type="nucleotide sequence ID" value="NZ_JAIFRO010000002.1"/>
</dbReference>
<proteinExistence type="predicted"/>
<dbReference type="PROSITE" id="PS51257">
    <property type="entry name" value="PROKAR_LIPOPROTEIN"/>
    <property type="match status" value="1"/>
</dbReference>
<reference evidence="1 2" key="1">
    <citation type="submission" date="2021-08" db="EMBL/GenBank/DDBJ databases">
        <title>Bartonella raoulti 094 sp. nov.</title>
        <authorList>
            <person name="Zgheib R."/>
            <person name="Hammoud A."/>
        </authorList>
    </citation>
    <scope>NUCLEOTIDE SEQUENCE [LARGE SCALE GENOMIC DNA]</scope>
    <source>
        <strain evidence="1 2">094</strain>
    </source>
</reference>
<evidence type="ECO:0000313" key="1">
    <source>
        <dbReference type="EMBL" id="MBX4335506.1"/>
    </source>
</evidence>
<evidence type="ECO:0000313" key="2">
    <source>
        <dbReference type="Proteomes" id="UP000746918"/>
    </source>
</evidence>
<keyword evidence="2" id="KW-1185">Reference proteome</keyword>
<organism evidence="1 2">
    <name type="scientific">Bartonella raoultii</name>
    <dbReference type="NCBI Taxonomy" id="1457020"/>
    <lineage>
        <taxon>Bacteria</taxon>
        <taxon>Pseudomonadati</taxon>
        <taxon>Pseudomonadota</taxon>
        <taxon>Alphaproteobacteria</taxon>
        <taxon>Hyphomicrobiales</taxon>
        <taxon>Bartonellaceae</taxon>
        <taxon>Bartonella</taxon>
    </lineage>
</organism>